<keyword evidence="6" id="KW-1185">Reference proteome</keyword>
<evidence type="ECO:0000259" key="4">
    <source>
        <dbReference type="Pfam" id="PF00448"/>
    </source>
</evidence>
<reference evidence="5" key="2">
    <citation type="journal article" date="2022" name="Proc. Natl. Acad. Sci. U.S.A.">
        <title>Diploid-dominant life cycles characterize the early evolution of Fungi.</title>
        <authorList>
            <person name="Amses K.R."/>
            <person name="Simmons D.R."/>
            <person name="Longcore J.E."/>
            <person name="Mondo S.J."/>
            <person name="Seto K."/>
            <person name="Jeronimo G.H."/>
            <person name="Bonds A.E."/>
            <person name="Quandt C.A."/>
            <person name="Davis W.J."/>
            <person name="Chang Y."/>
            <person name="Federici B.A."/>
            <person name="Kuo A."/>
            <person name="LaButti K."/>
            <person name="Pangilinan J."/>
            <person name="Andreopoulos W."/>
            <person name="Tritt A."/>
            <person name="Riley R."/>
            <person name="Hundley H."/>
            <person name="Johnson J."/>
            <person name="Lipzen A."/>
            <person name="Barry K."/>
            <person name="Lang B.F."/>
            <person name="Cuomo C.A."/>
            <person name="Buchler N.E."/>
            <person name="Grigoriev I.V."/>
            <person name="Spatafora J.W."/>
            <person name="Stajich J.E."/>
            <person name="James T.Y."/>
        </authorList>
    </citation>
    <scope>NUCLEOTIDE SEQUENCE</scope>
    <source>
        <strain evidence="5">AG</strain>
    </source>
</reference>
<sequence>MSNSQATNAYLVELEQTQLALNHILQHYDGFRHALMTSNKPTKPFVVGFSGCQGSGKTTTCETLASILREEPYNLSVVVFSLDDLYLTRKDQVELVNSHPGNRLLELRGQFGSHDLELAKQVFADLLDAHHKYLESPTSAPTVAIPRYDKSLHQGRGDRLDKSEWTKVAAPYDIIIFEGWSLGFKHLPDSILQEVYDITPQATKFSFDEVSSINSNLKAYEDAIYPYFDIFCHMAPTSLENVYQWRLEQEHNMIKTRGVQGMSDEQVTAFVDTYMPAYGLFMPRLERYGFYEPNSDAPKSYEGSVRADGGYSAPLRHLKIVIDLKRKVVSSSRKDVADGWIPYNAPYYHNIRNSPYVSSFVFKRRSLQNFTAVFTVSVSIIAIAYHYRRNLLALVAKCRR</sequence>
<accession>A0AAD5E7B2</accession>
<dbReference type="Pfam" id="PF00448">
    <property type="entry name" value="SRP54"/>
    <property type="match status" value="1"/>
</dbReference>
<keyword evidence="3" id="KW-0472">Membrane</keyword>
<dbReference type="GO" id="GO:0005525">
    <property type="term" value="F:GTP binding"/>
    <property type="evidence" value="ECO:0007669"/>
    <property type="project" value="UniProtKB-KW"/>
</dbReference>
<dbReference type="RefSeq" id="XP_051442659.1">
    <property type="nucleotide sequence ID" value="XM_051590669.1"/>
</dbReference>
<dbReference type="GO" id="GO:0006614">
    <property type="term" value="P:SRP-dependent cotranslational protein targeting to membrane"/>
    <property type="evidence" value="ECO:0007669"/>
    <property type="project" value="InterPro"/>
</dbReference>
<evidence type="ECO:0000256" key="3">
    <source>
        <dbReference type="SAM" id="Phobius"/>
    </source>
</evidence>
<protein>
    <recommendedName>
        <fullName evidence="4">SRP54-type proteins GTP-binding domain-containing protein</fullName>
    </recommendedName>
</protein>
<dbReference type="PANTHER" id="PTHR10285">
    <property type="entry name" value="URIDINE KINASE"/>
    <property type="match status" value="1"/>
</dbReference>
<proteinExistence type="predicted"/>
<dbReference type="EMBL" id="MU620938">
    <property type="protein sequence ID" value="KAI8577655.1"/>
    <property type="molecule type" value="Genomic_DNA"/>
</dbReference>
<evidence type="ECO:0000256" key="2">
    <source>
        <dbReference type="ARBA" id="ARBA00023134"/>
    </source>
</evidence>
<dbReference type="AlphaFoldDB" id="A0AAD5E7B2"/>
<gene>
    <name evidence="5" type="ORF">K450DRAFT_251130</name>
</gene>
<comment type="caution">
    <text evidence="5">The sequence shown here is derived from an EMBL/GenBank/DDBJ whole genome shotgun (WGS) entry which is preliminary data.</text>
</comment>
<keyword evidence="1" id="KW-0547">Nucleotide-binding</keyword>
<organism evidence="5 6">
    <name type="scientific">Umbelopsis ramanniana AG</name>
    <dbReference type="NCBI Taxonomy" id="1314678"/>
    <lineage>
        <taxon>Eukaryota</taxon>
        <taxon>Fungi</taxon>
        <taxon>Fungi incertae sedis</taxon>
        <taxon>Mucoromycota</taxon>
        <taxon>Mucoromycotina</taxon>
        <taxon>Umbelopsidomycetes</taxon>
        <taxon>Umbelopsidales</taxon>
        <taxon>Umbelopsidaceae</taxon>
        <taxon>Umbelopsis</taxon>
    </lineage>
</organism>
<keyword evidence="3" id="KW-1133">Transmembrane helix</keyword>
<dbReference type="SUPFAM" id="SSF52540">
    <property type="entry name" value="P-loop containing nucleoside triphosphate hydrolases"/>
    <property type="match status" value="1"/>
</dbReference>
<dbReference type="Gene3D" id="3.40.50.300">
    <property type="entry name" value="P-loop containing nucleotide triphosphate hydrolases"/>
    <property type="match status" value="1"/>
</dbReference>
<keyword evidence="3" id="KW-0812">Transmembrane</keyword>
<dbReference type="InterPro" id="IPR027417">
    <property type="entry name" value="P-loop_NTPase"/>
</dbReference>
<dbReference type="Proteomes" id="UP001206595">
    <property type="component" value="Unassembled WGS sequence"/>
</dbReference>
<dbReference type="GeneID" id="75916012"/>
<reference evidence="5" key="1">
    <citation type="submission" date="2021-06" db="EMBL/GenBank/DDBJ databases">
        <authorList>
            <consortium name="DOE Joint Genome Institute"/>
            <person name="Mondo S.J."/>
            <person name="Amses K.R."/>
            <person name="Simmons D.R."/>
            <person name="Longcore J.E."/>
            <person name="Seto K."/>
            <person name="Alves G.H."/>
            <person name="Bonds A.E."/>
            <person name="Quandt C.A."/>
            <person name="Davis W.J."/>
            <person name="Chang Y."/>
            <person name="Letcher P.M."/>
            <person name="Powell M.J."/>
            <person name="Kuo A."/>
            <person name="Labutti K."/>
            <person name="Pangilinan J."/>
            <person name="Andreopoulos W."/>
            <person name="Tritt A."/>
            <person name="Riley R."/>
            <person name="Hundley H."/>
            <person name="Johnson J."/>
            <person name="Lipzen A."/>
            <person name="Barry K."/>
            <person name="Berbee M.L."/>
            <person name="Buchler N.E."/>
            <person name="Grigoriev I.V."/>
            <person name="Spatafora J.W."/>
            <person name="Stajich J.E."/>
            <person name="James T.Y."/>
        </authorList>
    </citation>
    <scope>NUCLEOTIDE SEQUENCE</scope>
    <source>
        <strain evidence="5">AG</strain>
    </source>
</reference>
<evidence type="ECO:0000256" key="1">
    <source>
        <dbReference type="ARBA" id="ARBA00022741"/>
    </source>
</evidence>
<feature type="transmembrane region" description="Helical" evidence="3">
    <location>
        <begin position="367"/>
        <end position="387"/>
    </location>
</feature>
<evidence type="ECO:0000313" key="5">
    <source>
        <dbReference type="EMBL" id="KAI8577655.1"/>
    </source>
</evidence>
<name>A0AAD5E7B2_UMBRA</name>
<evidence type="ECO:0000313" key="6">
    <source>
        <dbReference type="Proteomes" id="UP001206595"/>
    </source>
</evidence>
<feature type="domain" description="SRP54-type proteins GTP-binding" evidence="4">
    <location>
        <begin position="45"/>
        <end position="96"/>
    </location>
</feature>
<dbReference type="InterPro" id="IPR000897">
    <property type="entry name" value="SRP54_GTPase_dom"/>
</dbReference>
<keyword evidence="2" id="KW-0342">GTP-binding</keyword>